<comment type="caution">
    <text evidence="1">The sequence shown here is derived from an EMBL/GenBank/DDBJ whole genome shotgun (WGS) entry which is preliminary data.</text>
</comment>
<evidence type="ECO:0000313" key="1">
    <source>
        <dbReference type="EMBL" id="MED6164892.1"/>
    </source>
</evidence>
<sequence length="104" mass="12132">MVVIDSVWLDRVWDRFNRIGFVPWRRIDRLDMAKESRDDFRPDSRGSSYPCFMVGGRMPYCLLYLPDRHASYHGTYAYIGTIDIDLPSMSAPHPSCSEEVFSYA</sequence>
<gene>
    <name evidence="1" type="ORF">PIB30_094489</name>
</gene>
<organism evidence="1 2">
    <name type="scientific">Stylosanthes scabra</name>
    <dbReference type="NCBI Taxonomy" id="79078"/>
    <lineage>
        <taxon>Eukaryota</taxon>
        <taxon>Viridiplantae</taxon>
        <taxon>Streptophyta</taxon>
        <taxon>Embryophyta</taxon>
        <taxon>Tracheophyta</taxon>
        <taxon>Spermatophyta</taxon>
        <taxon>Magnoliopsida</taxon>
        <taxon>eudicotyledons</taxon>
        <taxon>Gunneridae</taxon>
        <taxon>Pentapetalae</taxon>
        <taxon>rosids</taxon>
        <taxon>fabids</taxon>
        <taxon>Fabales</taxon>
        <taxon>Fabaceae</taxon>
        <taxon>Papilionoideae</taxon>
        <taxon>50 kb inversion clade</taxon>
        <taxon>dalbergioids sensu lato</taxon>
        <taxon>Dalbergieae</taxon>
        <taxon>Pterocarpus clade</taxon>
        <taxon>Stylosanthes</taxon>
    </lineage>
</organism>
<reference evidence="1 2" key="1">
    <citation type="journal article" date="2023" name="Plants (Basel)">
        <title>Bridging the Gap: Combining Genomics and Transcriptomics Approaches to Understand Stylosanthes scabra, an Orphan Legume from the Brazilian Caatinga.</title>
        <authorList>
            <person name="Ferreira-Neto J.R.C."/>
            <person name="da Silva M.D."/>
            <person name="Binneck E."/>
            <person name="de Melo N.F."/>
            <person name="da Silva R.H."/>
            <person name="de Melo A.L.T.M."/>
            <person name="Pandolfi V."/>
            <person name="Bustamante F.O."/>
            <person name="Brasileiro-Vidal A.C."/>
            <person name="Benko-Iseppon A.M."/>
        </authorList>
    </citation>
    <scope>NUCLEOTIDE SEQUENCE [LARGE SCALE GENOMIC DNA]</scope>
    <source>
        <tissue evidence="1">Leaves</tissue>
    </source>
</reference>
<keyword evidence="2" id="KW-1185">Reference proteome</keyword>
<proteinExistence type="predicted"/>
<protein>
    <submittedName>
        <fullName evidence="1">Uncharacterized protein</fullName>
    </submittedName>
</protein>
<evidence type="ECO:0000313" key="2">
    <source>
        <dbReference type="Proteomes" id="UP001341840"/>
    </source>
</evidence>
<name>A0ABU6UW75_9FABA</name>
<dbReference type="Proteomes" id="UP001341840">
    <property type="component" value="Unassembled WGS sequence"/>
</dbReference>
<accession>A0ABU6UW75</accession>
<dbReference type="EMBL" id="JASCZI010122921">
    <property type="protein sequence ID" value="MED6164892.1"/>
    <property type="molecule type" value="Genomic_DNA"/>
</dbReference>